<dbReference type="InterPro" id="IPR050300">
    <property type="entry name" value="GDXG_lipolytic_enzyme"/>
</dbReference>
<evidence type="ECO:0000259" key="2">
    <source>
        <dbReference type="Pfam" id="PF07859"/>
    </source>
</evidence>
<dbReference type="PANTHER" id="PTHR48081">
    <property type="entry name" value="AB HYDROLASE SUPERFAMILY PROTEIN C4A8.06C"/>
    <property type="match status" value="1"/>
</dbReference>
<dbReference type="AlphaFoldDB" id="A0A3M2RUW1"/>
<protein>
    <recommendedName>
        <fullName evidence="2">Alpha/beta hydrolase fold-3 domain-containing protein</fullName>
    </recommendedName>
</protein>
<dbReference type="SUPFAM" id="SSF53474">
    <property type="entry name" value="alpha/beta-Hydrolases"/>
    <property type="match status" value="1"/>
</dbReference>
<dbReference type="GO" id="GO:0016787">
    <property type="term" value="F:hydrolase activity"/>
    <property type="evidence" value="ECO:0007669"/>
    <property type="project" value="UniProtKB-KW"/>
</dbReference>
<dbReference type="STRING" id="2010991.A0A3M2RUW1"/>
<evidence type="ECO:0000313" key="4">
    <source>
        <dbReference type="Proteomes" id="UP000277212"/>
    </source>
</evidence>
<dbReference type="EMBL" id="NKUJ01000257">
    <property type="protein sequence ID" value="RMJ09083.1"/>
    <property type="molecule type" value="Genomic_DNA"/>
</dbReference>
<feature type="domain" description="Alpha/beta hydrolase fold-3" evidence="2">
    <location>
        <begin position="91"/>
        <end position="294"/>
    </location>
</feature>
<reference evidence="3 4" key="1">
    <citation type="submission" date="2017-06" db="EMBL/GenBank/DDBJ databases">
        <title>Comparative genomic analysis of Ambrosia Fusariam Clade fungi.</title>
        <authorList>
            <person name="Stajich J.E."/>
            <person name="Carrillo J."/>
            <person name="Kijimoto T."/>
            <person name="Eskalen A."/>
            <person name="O'Donnell K."/>
            <person name="Kasson M."/>
        </authorList>
    </citation>
    <scope>NUCLEOTIDE SEQUENCE [LARGE SCALE GENOMIC DNA]</scope>
    <source>
        <strain evidence="3">UCR3666</strain>
    </source>
</reference>
<proteinExistence type="predicted"/>
<dbReference type="OrthoDB" id="19653at2759"/>
<name>A0A3M2RUW1_9HYPO</name>
<organism evidence="3 4">
    <name type="scientific">Fusarium kuroshium</name>
    <dbReference type="NCBI Taxonomy" id="2010991"/>
    <lineage>
        <taxon>Eukaryota</taxon>
        <taxon>Fungi</taxon>
        <taxon>Dikarya</taxon>
        <taxon>Ascomycota</taxon>
        <taxon>Pezizomycotina</taxon>
        <taxon>Sordariomycetes</taxon>
        <taxon>Hypocreomycetidae</taxon>
        <taxon>Hypocreales</taxon>
        <taxon>Nectriaceae</taxon>
        <taxon>Fusarium</taxon>
        <taxon>Fusarium solani species complex</taxon>
    </lineage>
</organism>
<dbReference type="PANTHER" id="PTHR48081:SF8">
    <property type="entry name" value="ALPHA_BETA HYDROLASE FOLD-3 DOMAIN-CONTAINING PROTEIN-RELATED"/>
    <property type="match status" value="1"/>
</dbReference>
<sequence>MVSVILHHLHAWFRPTIAALFQRNLPWSYRWRLLVFQPAILLTYSIATIPCLLYRPFTVEYLPIAPGRYARALIFKAAGVGKGRAKRPLHVNFHAGAFIGGLPEGHARFDDRVAKETGAVVVDVEYRVAPEHVFPAAIDDVDATIKWLQENAEERWGADATLMTTSGFSAGGNLALAATQQETCHAPSPTAIKAVTNFYGAIDLRLSPWEKPHPSTMPKNDPARVFVPLFDAYAGPARAKHFEDPRLSPVLAKKETLPDRILLVVPGIDILVAEQTEFAERVNAEDEAVGDREVPRVELMHEKELFHGYLEVPDVVIKREVKDRAYSRAIQVLRETHEKYGWMWEG</sequence>
<dbReference type="InterPro" id="IPR029058">
    <property type="entry name" value="AB_hydrolase_fold"/>
</dbReference>
<evidence type="ECO:0000256" key="1">
    <source>
        <dbReference type="ARBA" id="ARBA00022801"/>
    </source>
</evidence>
<dbReference type="Proteomes" id="UP000277212">
    <property type="component" value="Unassembled WGS sequence"/>
</dbReference>
<gene>
    <name evidence="3" type="ORF">CDV36_011301</name>
</gene>
<dbReference type="InterPro" id="IPR013094">
    <property type="entry name" value="AB_hydrolase_3"/>
</dbReference>
<dbReference type="Gene3D" id="3.40.50.1820">
    <property type="entry name" value="alpha/beta hydrolase"/>
    <property type="match status" value="1"/>
</dbReference>
<keyword evidence="1" id="KW-0378">Hydrolase</keyword>
<keyword evidence="4" id="KW-1185">Reference proteome</keyword>
<comment type="caution">
    <text evidence="3">The sequence shown here is derived from an EMBL/GenBank/DDBJ whole genome shotgun (WGS) entry which is preliminary data.</text>
</comment>
<evidence type="ECO:0000313" key="3">
    <source>
        <dbReference type="EMBL" id="RMJ09083.1"/>
    </source>
</evidence>
<accession>A0A3M2RUW1</accession>
<dbReference type="Pfam" id="PF07859">
    <property type="entry name" value="Abhydrolase_3"/>
    <property type="match status" value="1"/>
</dbReference>